<feature type="transmembrane region" description="Helical" evidence="10">
    <location>
        <begin position="153"/>
        <end position="171"/>
    </location>
</feature>
<name>A0A915DLP4_9BILA</name>
<evidence type="ECO:0000256" key="3">
    <source>
        <dbReference type="ARBA" id="ARBA00006141"/>
    </source>
</evidence>
<dbReference type="InterPro" id="IPR023410">
    <property type="entry name" value="14-3-3_domain"/>
</dbReference>
<dbReference type="GO" id="GO:0004930">
    <property type="term" value="F:G protein-coupled receptor activity"/>
    <property type="evidence" value="ECO:0007669"/>
    <property type="project" value="InterPro"/>
</dbReference>
<feature type="transmembrane region" description="Helical" evidence="10">
    <location>
        <begin position="90"/>
        <end position="109"/>
    </location>
</feature>
<dbReference type="PANTHER" id="PTHR21700:SF3">
    <property type="entry name" value="TRANSTHYRETIN-LIKE PROTEIN 5"/>
    <property type="match status" value="1"/>
</dbReference>
<dbReference type="GO" id="GO:0016020">
    <property type="term" value="C:membrane"/>
    <property type="evidence" value="ECO:0007669"/>
    <property type="project" value="UniProtKB-SubCell"/>
</dbReference>
<dbReference type="Gene3D" id="2.60.40.3330">
    <property type="match status" value="1"/>
</dbReference>
<sequence>MEPRNISLTTISYPLPVAISTFVVTLFGIFGNSLILLAIWTTKELHSRCYFLIAYLALVDMVVCFYYSSLRIFIFIELYNMSNSQCFLRGIYGLYAMNVQAGLTLSLALDRYFAISLPTRYRRWNARRYLVPVCMPPTAYSTGSRTIWTLSQVVISIIVIILYTSAQFSFWKIRSSTGCDRTMLVANKVFRTLAVVMIAYCATWASTFLIMMLITTLSNEHNIWHNWWKRVEQHRVIKSIDQEKKFFELARVCEQAQRWEDMAQSMKKVIKLCNAQKKDLSAEQRRLLLAAYKHLIDPHMFSWRSLCGQHKGPSVEDSEFEESEELLKERQKVGCEIRDICETIIRIQTNFLIPLAKTQESLNCYMEVKNSIRCIWRRLEFLKMLTLFGHGAGVRTKQSAAVKGKLTCDGKPAANILVKLYDKDRFVSMDDKMAQTKTSADGTFSLSGSTREMSTIDPKVYFFHDCNDGIKPCQRRVSIGIPSKYVNDGPTAKQPYDAGTIELSVTFTSPPGPSVLNHNSWAENGSSSEYKDIPLDDMATRKKSSVVDHEKTRLNMRMKKV</sequence>
<organism evidence="12 13">
    <name type="scientific">Ditylenchus dipsaci</name>
    <dbReference type="NCBI Taxonomy" id="166011"/>
    <lineage>
        <taxon>Eukaryota</taxon>
        <taxon>Metazoa</taxon>
        <taxon>Ecdysozoa</taxon>
        <taxon>Nematoda</taxon>
        <taxon>Chromadorea</taxon>
        <taxon>Rhabditida</taxon>
        <taxon>Tylenchina</taxon>
        <taxon>Tylenchomorpha</taxon>
        <taxon>Sphaerularioidea</taxon>
        <taxon>Anguinidae</taxon>
        <taxon>Anguininae</taxon>
        <taxon>Ditylenchus</taxon>
    </lineage>
</organism>
<comment type="subcellular location">
    <subcellularLocation>
        <location evidence="1">Membrane</location>
    </subcellularLocation>
    <subcellularLocation>
        <location evidence="2">Secreted</location>
    </subcellularLocation>
</comment>
<dbReference type="Proteomes" id="UP000887574">
    <property type="component" value="Unplaced"/>
</dbReference>
<feature type="transmembrane region" description="Helical" evidence="10">
    <location>
        <begin position="192"/>
        <end position="214"/>
    </location>
</feature>
<dbReference type="Pfam" id="PF00244">
    <property type="entry name" value="14-3-3"/>
    <property type="match status" value="1"/>
</dbReference>
<keyword evidence="6 10" id="KW-0812">Transmembrane</keyword>
<feature type="transmembrane region" description="Helical" evidence="10">
    <location>
        <begin position="49"/>
        <end position="70"/>
    </location>
</feature>
<dbReference type="SUPFAM" id="SSF48445">
    <property type="entry name" value="14-3-3 protein"/>
    <property type="match status" value="1"/>
</dbReference>
<dbReference type="WBParaSite" id="jg21388">
    <property type="protein sequence ID" value="jg21388"/>
    <property type="gene ID" value="jg21388"/>
</dbReference>
<feature type="transmembrane region" description="Helical" evidence="10">
    <location>
        <begin position="15"/>
        <end position="37"/>
    </location>
</feature>
<evidence type="ECO:0000256" key="7">
    <source>
        <dbReference type="ARBA" id="ARBA00022729"/>
    </source>
</evidence>
<keyword evidence="8 10" id="KW-1133">Transmembrane helix</keyword>
<dbReference type="SMART" id="SM01381">
    <property type="entry name" value="7TM_GPCR_Srsx"/>
    <property type="match status" value="1"/>
</dbReference>
<dbReference type="GO" id="GO:0009986">
    <property type="term" value="C:cell surface"/>
    <property type="evidence" value="ECO:0007669"/>
    <property type="project" value="InterPro"/>
</dbReference>
<dbReference type="InterPro" id="IPR000276">
    <property type="entry name" value="GPCR_Rhodpsn"/>
</dbReference>
<keyword evidence="7" id="KW-0732">Signal</keyword>
<dbReference type="Pfam" id="PF10320">
    <property type="entry name" value="7TM_GPCR_Srsx"/>
    <property type="match status" value="1"/>
</dbReference>
<feature type="transmembrane region" description="Helical" evidence="10">
    <location>
        <begin position="129"/>
        <end position="147"/>
    </location>
</feature>
<comment type="similarity">
    <text evidence="3">Belongs to the 14-3-3 family.</text>
</comment>
<evidence type="ECO:0000313" key="13">
    <source>
        <dbReference type="WBParaSite" id="jg21388"/>
    </source>
</evidence>
<evidence type="ECO:0000256" key="4">
    <source>
        <dbReference type="ARBA" id="ARBA00010112"/>
    </source>
</evidence>
<accession>A0A915DLP4</accession>
<dbReference type="InterPro" id="IPR017452">
    <property type="entry name" value="GPCR_Rhodpsn_7TM"/>
</dbReference>
<dbReference type="PROSITE" id="PS50262">
    <property type="entry name" value="G_PROTEIN_RECEP_F1_2"/>
    <property type="match status" value="1"/>
</dbReference>
<dbReference type="CDD" id="cd00637">
    <property type="entry name" value="7tm_classA_rhodopsin-like"/>
    <property type="match status" value="1"/>
</dbReference>
<reference evidence="13" key="1">
    <citation type="submission" date="2022-11" db="UniProtKB">
        <authorList>
            <consortium name="WormBaseParasite"/>
        </authorList>
    </citation>
    <scope>IDENTIFICATION</scope>
</reference>
<dbReference type="InterPro" id="IPR038479">
    <property type="entry name" value="Transthyretin-like_sf"/>
</dbReference>
<dbReference type="SMART" id="SM00101">
    <property type="entry name" value="14_3_3"/>
    <property type="match status" value="1"/>
</dbReference>
<keyword evidence="5" id="KW-0964">Secreted</keyword>
<dbReference type="Gene3D" id="1.20.190.20">
    <property type="entry name" value="14-3-3 domain"/>
    <property type="match status" value="1"/>
</dbReference>
<proteinExistence type="inferred from homology"/>
<protein>
    <submittedName>
        <fullName evidence="13">G-protein coupled receptors family 1 profile domain-containing protein</fullName>
    </submittedName>
</protein>
<evidence type="ECO:0000259" key="11">
    <source>
        <dbReference type="PROSITE" id="PS50262"/>
    </source>
</evidence>
<evidence type="ECO:0000256" key="10">
    <source>
        <dbReference type="SAM" id="Phobius"/>
    </source>
</evidence>
<dbReference type="InterPro" id="IPR019424">
    <property type="entry name" value="7TM_GPCR_Srsx"/>
</dbReference>
<feature type="domain" description="G-protein coupled receptors family 1 profile" evidence="11">
    <location>
        <begin position="31"/>
        <end position="217"/>
    </location>
</feature>
<evidence type="ECO:0000313" key="12">
    <source>
        <dbReference type="Proteomes" id="UP000887574"/>
    </source>
</evidence>
<evidence type="ECO:0000256" key="2">
    <source>
        <dbReference type="ARBA" id="ARBA00004613"/>
    </source>
</evidence>
<dbReference type="GO" id="GO:0005576">
    <property type="term" value="C:extracellular region"/>
    <property type="evidence" value="ECO:0007669"/>
    <property type="project" value="UniProtKB-SubCell"/>
</dbReference>
<evidence type="ECO:0000256" key="8">
    <source>
        <dbReference type="ARBA" id="ARBA00022989"/>
    </source>
</evidence>
<dbReference type="AlphaFoldDB" id="A0A915DLP4"/>
<dbReference type="InterPro" id="IPR001534">
    <property type="entry name" value="Transthyretin-like"/>
</dbReference>
<dbReference type="Pfam" id="PF01060">
    <property type="entry name" value="TTR-52"/>
    <property type="match status" value="1"/>
</dbReference>
<evidence type="ECO:0000256" key="6">
    <source>
        <dbReference type="ARBA" id="ARBA00022692"/>
    </source>
</evidence>
<dbReference type="SUPFAM" id="SSF81321">
    <property type="entry name" value="Family A G protein-coupled receptor-like"/>
    <property type="match status" value="1"/>
</dbReference>
<dbReference type="PANTHER" id="PTHR21700">
    <property type="entry name" value="TRANSTHYRETIN-LIKE FAMILY PROTEIN-RELATED"/>
    <property type="match status" value="1"/>
</dbReference>
<evidence type="ECO:0000256" key="9">
    <source>
        <dbReference type="ARBA" id="ARBA00023136"/>
    </source>
</evidence>
<dbReference type="InterPro" id="IPR036815">
    <property type="entry name" value="14-3-3_dom_sf"/>
</dbReference>
<evidence type="ECO:0000256" key="1">
    <source>
        <dbReference type="ARBA" id="ARBA00004370"/>
    </source>
</evidence>
<evidence type="ECO:0000256" key="5">
    <source>
        <dbReference type="ARBA" id="ARBA00022525"/>
    </source>
</evidence>
<comment type="similarity">
    <text evidence="4">Belongs to the nematode transthyretin-like family.</text>
</comment>
<keyword evidence="12" id="KW-1185">Reference proteome</keyword>
<dbReference type="Gene3D" id="1.20.1070.10">
    <property type="entry name" value="Rhodopsin 7-helix transmembrane proteins"/>
    <property type="match status" value="1"/>
</dbReference>
<keyword evidence="9 10" id="KW-0472">Membrane</keyword>
<dbReference type="PRINTS" id="PR00237">
    <property type="entry name" value="GPCRRHODOPSN"/>
</dbReference>